<sequence>MEYKHPDVVLSTWRPKELEVVEESKIKYVCDLLTYKVLSKAKKGSILTEWVQKRLQEGRMYMQQAPIGKEMCGQWKVYKGARDPFKKIDHNFFWHMDVKNKESLREVIQDSTRGYVELY</sequence>
<reference evidence="1 3" key="1">
    <citation type="journal article" date="2008" name="Science">
        <title>The Physcomitrella genome reveals evolutionary insights into the conquest of land by plants.</title>
        <authorList>
            <person name="Rensing S."/>
            <person name="Lang D."/>
            <person name="Zimmer A."/>
            <person name="Terry A."/>
            <person name="Salamov A."/>
            <person name="Shapiro H."/>
            <person name="Nishiyama T."/>
            <person name="Perroud P.-F."/>
            <person name="Lindquist E."/>
            <person name="Kamisugi Y."/>
            <person name="Tanahashi T."/>
            <person name="Sakakibara K."/>
            <person name="Fujita T."/>
            <person name="Oishi K."/>
            <person name="Shin-I T."/>
            <person name="Kuroki Y."/>
            <person name="Toyoda A."/>
            <person name="Suzuki Y."/>
            <person name="Hashimoto A."/>
            <person name="Yamaguchi K."/>
            <person name="Sugano A."/>
            <person name="Kohara Y."/>
            <person name="Fujiyama A."/>
            <person name="Anterola A."/>
            <person name="Aoki S."/>
            <person name="Ashton N."/>
            <person name="Barbazuk W.B."/>
            <person name="Barker E."/>
            <person name="Bennetzen J."/>
            <person name="Bezanilla M."/>
            <person name="Blankenship R."/>
            <person name="Cho S.H."/>
            <person name="Dutcher S."/>
            <person name="Estelle M."/>
            <person name="Fawcett J.A."/>
            <person name="Gundlach H."/>
            <person name="Hanada K."/>
            <person name="Heyl A."/>
            <person name="Hicks K.A."/>
            <person name="Hugh J."/>
            <person name="Lohr M."/>
            <person name="Mayer K."/>
            <person name="Melkozernov A."/>
            <person name="Murata T."/>
            <person name="Nelson D."/>
            <person name="Pils B."/>
            <person name="Prigge M."/>
            <person name="Reiss B."/>
            <person name="Renner T."/>
            <person name="Rombauts S."/>
            <person name="Rushton P."/>
            <person name="Sanderfoot A."/>
            <person name="Schween G."/>
            <person name="Shiu S.-H."/>
            <person name="Stueber K."/>
            <person name="Theodoulou F.L."/>
            <person name="Tu H."/>
            <person name="Van de Peer Y."/>
            <person name="Verrier P.J."/>
            <person name="Waters E."/>
            <person name="Wood A."/>
            <person name="Yang L."/>
            <person name="Cove D."/>
            <person name="Cuming A."/>
            <person name="Hasebe M."/>
            <person name="Lucas S."/>
            <person name="Mishler D.B."/>
            <person name="Reski R."/>
            <person name="Grigoriev I."/>
            <person name="Quatrano R.S."/>
            <person name="Boore J.L."/>
        </authorList>
    </citation>
    <scope>NUCLEOTIDE SEQUENCE [LARGE SCALE GENOMIC DNA]</scope>
    <source>
        <strain evidence="2 3">cv. Gransden 2004</strain>
    </source>
</reference>
<evidence type="ECO:0000313" key="3">
    <source>
        <dbReference type="Proteomes" id="UP000006727"/>
    </source>
</evidence>
<dbReference type="EnsemblPlants" id="Pp3c11_23137V3.1">
    <property type="protein sequence ID" value="PAC:32956432.CDS.1"/>
    <property type="gene ID" value="Pp3c11_23137"/>
</dbReference>
<dbReference type="InParanoid" id="A0A2K1JVW5"/>
<protein>
    <submittedName>
        <fullName evidence="1 2">Uncharacterized protein</fullName>
    </submittedName>
</protein>
<dbReference type="AlphaFoldDB" id="A0A2K1JVW5"/>
<reference evidence="2" key="3">
    <citation type="submission" date="2020-12" db="UniProtKB">
        <authorList>
            <consortium name="EnsemblPlants"/>
        </authorList>
    </citation>
    <scope>IDENTIFICATION</scope>
</reference>
<dbReference type="Gramene" id="Pp3c11_23137V3.1">
    <property type="protein sequence ID" value="PAC:32956432.CDS.1"/>
    <property type="gene ID" value="Pp3c11_23137"/>
</dbReference>
<gene>
    <name evidence="1" type="ORF">PHYPA_015435</name>
</gene>
<name>A0A2K1JVW5_PHYPA</name>
<proteinExistence type="predicted"/>
<dbReference type="EMBL" id="ABEU02000011">
    <property type="protein sequence ID" value="PNR45664.1"/>
    <property type="molecule type" value="Genomic_DNA"/>
</dbReference>
<accession>A0A2K1JVW5</accession>
<reference evidence="1 3" key="2">
    <citation type="journal article" date="2018" name="Plant J.">
        <title>The Physcomitrella patens chromosome-scale assembly reveals moss genome structure and evolution.</title>
        <authorList>
            <person name="Lang D."/>
            <person name="Ullrich K.K."/>
            <person name="Murat F."/>
            <person name="Fuchs J."/>
            <person name="Jenkins J."/>
            <person name="Haas F.B."/>
            <person name="Piednoel M."/>
            <person name="Gundlach H."/>
            <person name="Van Bel M."/>
            <person name="Meyberg R."/>
            <person name="Vives C."/>
            <person name="Morata J."/>
            <person name="Symeonidi A."/>
            <person name="Hiss M."/>
            <person name="Muchero W."/>
            <person name="Kamisugi Y."/>
            <person name="Saleh O."/>
            <person name="Blanc G."/>
            <person name="Decker E.L."/>
            <person name="van Gessel N."/>
            <person name="Grimwood J."/>
            <person name="Hayes R.D."/>
            <person name="Graham S.W."/>
            <person name="Gunter L.E."/>
            <person name="McDaniel S.F."/>
            <person name="Hoernstein S.N.W."/>
            <person name="Larsson A."/>
            <person name="Li F.W."/>
            <person name="Perroud P.F."/>
            <person name="Phillips J."/>
            <person name="Ranjan P."/>
            <person name="Rokshar D.S."/>
            <person name="Rothfels C.J."/>
            <person name="Schneider L."/>
            <person name="Shu S."/>
            <person name="Stevenson D.W."/>
            <person name="Thummler F."/>
            <person name="Tillich M."/>
            <person name="Villarreal Aguilar J.C."/>
            <person name="Widiez T."/>
            <person name="Wong G.K."/>
            <person name="Wymore A."/>
            <person name="Zhang Y."/>
            <person name="Zimmer A.D."/>
            <person name="Quatrano R.S."/>
            <person name="Mayer K.F.X."/>
            <person name="Goodstein D."/>
            <person name="Casacuberta J.M."/>
            <person name="Vandepoele K."/>
            <person name="Reski R."/>
            <person name="Cuming A.C."/>
            <person name="Tuskan G.A."/>
            <person name="Maumus F."/>
            <person name="Salse J."/>
            <person name="Schmutz J."/>
            <person name="Rensing S.A."/>
        </authorList>
    </citation>
    <scope>NUCLEOTIDE SEQUENCE [LARGE SCALE GENOMIC DNA]</scope>
    <source>
        <strain evidence="2 3">cv. Gransden 2004</strain>
    </source>
</reference>
<keyword evidence="3" id="KW-1185">Reference proteome</keyword>
<organism evidence="1">
    <name type="scientific">Physcomitrium patens</name>
    <name type="common">Spreading-leaved earth moss</name>
    <name type="synonym">Physcomitrella patens</name>
    <dbReference type="NCBI Taxonomy" id="3218"/>
    <lineage>
        <taxon>Eukaryota</taxon>
        <taxon>Viridiplantae</taxon>
        <taxon>Streptophyta</taxon>
        <taxon>Embryophyta</taxon>
        <taxon>Bryophyta</taxon>
        <taxon>Bryophytina</taxon>
        <taxon>Bryopsida</taxon>
        <taxon>Funariidae</taxon>
        <taxon>Funariales</taxon>
        <taxon>Funariaceae</taxon>
        <taxon>Physcomitrium</taxon>
    </lineage>
</organism>
<evidence type="ECO:0000313" key="1">
    <source>
        <dbReference type="EMBL" id="PNR45664.1"/>
    </source>
</evidence>
<dbReference type="Proteomes" id="UP000006727">
    <property type="component" value="Chromosome 11"/>
</dbReference>
<evidence type="ECO:0000313" key="2">
    <source>
        <dbReference type="EnsemblPlants" id="PAC:32956432.CDS.1"/>
    </source>
</evidence>